<dbReference type="GO" id="GO:0004674">
    <property type="term" value="F:protein serine/threonine kinase activity"/>
    <property type="evidence" value="ECO:0007669"/>
    <property type="project" value="UniProtKB-KW"/>
</dbReference>
<evidence type="ECO:0000313" key="7">
    <source>
        <dbReference type="Proteomes" id="UP000186698"/>
    </source>
</evidence>
<organism evidence="7 8">
    <name type="scientific">Xenopus laevis</name>
    <name type="common">African clawed frog</name>
    <dbReference type="NCBI Taxonomy" id="8355"/>
    <lineage>
        <taxon>Eukaryota</taxon>
        <taxon>Metazoa</taxon>
        <taxon>Chordata</taxon>
        <taxon>Craniata</taxon>
        <taxon>Vertebrata</taxon>
        <taxon>Euteleostomi</taxon>
        <taxon>Amphibia</taxon>
        <taxon>Batrachia</taxon>
        <taxon>Anura</taxon>
        <taxon>Pipoidea</taxon>
        <taxon>Pipidae</taxon>
        <taxon>Xenopodinae</taxon>
        <taxon>Xenopus</taxon>
        <taxon>Xenopus</taxon>
    </lineage>
</organism>
<feature type="domain" description="Protein kinase" evidence="6">
    <location>
        <begin position="1"/>
        <end position="143"/>
    </location>
</feature>
<dbReference type="PANTHER" id="PTHR48012">
    <property type="entry name" value="STERILE20-LIKE KINASE, ISOFORM B-RELATED"/>
    <property type="match status" value="1"/>
</dbReference>
<proteinExistence type="inferred from homology"/>
<dbReference type="GeneID" id="121403724"/>
<dbReference type="GO" id="GO:0030336">
    <property type="term" value="P:negative regulation of cell migration"/>
    <property type="evidence" value="ECO:0007669"/>
    <property type="project" value="TreeGrafter"/>
</dbReference>
<dbReference type="InterPro" id="IPR011009">
    <property type="entry name" value="Kinase-like_dom_sf"/>
</dbReference>
<keyword evidence="7" id="KW-1185">Reference proteome</keyword>
<protein>
    <submittedName>
        <fullName evidence="8">Traf2 and NCK-interacting protein kinase-like</fullName>
    </submittedName>
</protein>
<evidence type="ECO:0000256" key="5">
    <source>
        <dbReference type="ARBA" id="ARBA00022840"/>
    </source>
</evidence>
<name>A0A8J1MZZ1_XENLA</name>
<dbReference type="SMART" id="SM00220">
    <property type="entry name" value="S_TKc"/>
    <property type="match status" value="1"/>
</dbReference>
<keyword evidence="4" id="KW-0808">Transferase</keyword>
<dbReference type="InterPro" id="IPR000719">
    <property type="entry name" value="Prot_kinase_dom"/>
</dbReference>
<keyword evidence="3" id="KW-0547">Nucleotide-binding</keyword>
<evidence type="ECO:0000313" key="8">
    <source>
        <dbReference type="RefSeq" id="XP_041447459.1"/>
    </source>
</evidence>
<dbReference type="InterPro" id="IPR050629">
    <property type="entry name" value="STE20/SPS1-PAK"/>
</dbReference>
<sequence>MEFCGGGTLSELIDNPLNRGLPEPFIAYICRKVLKGLSHLHKNKIMHQDIKALNIAITEDTGIHLIDFGLARKVKRFQRCKELRGTPHYIAPEVWTCSSHDFKCDIWALGITDIQMAEARCPLVHLQPEEVGEEIIFLRSSNS</sequence>
<evidence type="ECO:0000256" key="4">
    <source>
        <dbReference type="ARBA" id="ARBA00022777"/>
    </source>
</evidence>
<keyword evidence="2" id="KW-0723">Serine/threonine-protein kinase</keyword>
<dbReference type="RefSeq" id="XP_041447459.1">
    <property type="nucleotide sequence ID" value="XM_041591525.1"/>
</dbReference>
<evidence type="ECO:0000256" key="2">
    <source>
        <dbReference type="ARBA" id="ARBA00022527"/>
    </source>
</evidence>
<dbReference type="Gene3D" id="1.10.510.10">
    <property type="entry name" value="Transferase(Phosphotransferase) domain 1"/>
    <property type="match status" value="1"/>
</dbReference>
<evidence type="ECO:0000256" key="3">
    <source>
        <dbReference type="ARBA" id="ARBA00022741"/>
    </source>
</evidence>
<dbReference type="SUPFAM" id="SSF56112">
    <property type="entry name" value="Protein kinase-like (PK-like)"/>
    <property type="match status" value="1"/>
</dbReference>
<evidence type="ECO:0000259" key="6">
    <source>
        <dbReference type="PROSITE" id="PS50011"/>
    </source>
</evidence>
<dbReference type="GO" id="GO:0005524">
    <property type="term" value="F:ATP binding"/>
    <property type="evidence" value="ECO:0007669"/>
    <property type="project" value="UniProtKB-KW"/>
</dbReference>
<reference evidence="8" key="1">
    <citation type="submission" date="2025-08" db="UniProtKB">
        <authorList>
            <consortium name="RefSeq"/>
        </authorList>
    </citation>
    <scope>IDENTIFICATION</scope>
    <source>
        <strain evidence="8">J_2021</strain>
        <tissue evidence="8">Erythrocytes</tissue>
    </source>
</reference>
<dbReference type="GO" id="GO:0005794">
    <property type="term" value="C:Golgi apparatus"/>
    <property type="evidence" value="ECO:0007669"/>
    <property type="project" value="TreeGrafter"/>
</dbReference>
<gene>
    <name evidence="8" type="primary">LOC121403724</name>
</gene>
<dbReference type="Pfam" id="PF00069">
    <property type="entry name" value="Pkinase"/>
    <property type="match status" value="1"/>
</dbReference>
<dbReference type="Proteomes" id="UP000186698">
    <property type="component" value="Chromosome 4S"/>
</dbReference>
<dbReference type="AlphaFoldDB" id="A0A8J1MZZ1"/>
<dbReference type="PROSITE" id="PS50011">
    <property type="entry name" value="PROTEIN_KINASE_DOM"/>
    <property type="match status" value="1"/>
</dbReference>
<accession>A0A8J1MZZ1</accession>
<dbReference type="PANTHER" id="PTHR48012:SF32">
    <property type="entry name" value="SERINE_THREONINE-PROTEIN KINASE 3"/>
    <property type="match status" value="1"/>
</dbReference>
<comment type="similarity">
    <text evidence="1">Belongs to the protein kinase superfamily. STE Ser/Thr protein kinase family. STE20 subfamily.</text>
</comment>
<dbReference type="KEGG" id="xla:121403724"/>
<keyword evidence="4" id="KW-0418">Kinase</keyword>
<evidence type="ECO:0000256" key="1">
    <source>
        <dbReference type="ARBA" id="ARBA00008874"/>
    </source>
</evidence>
<dbReference type="OrthoDB" id="8693905at2759"/>
<keyword evidence="5" id="KW-0067">ATP-binding</keyword>